<evidence type="ECO:0000256" key="9">
    <source>
        <dbReference type="SAM" id="SignalP"/>
    </source>
</evidence>
<evidence type="ECO:0000313" key="12">
    <source>
        <dbReference type="Proteomes" id="UP000202922"/>
    </source>
</evidence>
<evidence type="ECO:0000256" key="2">
    <source>
        <dbReference type="ARBA" id="ARBA00007656"/>
    </source>
</evidence>
<dbReference type="SUPFAM" id="SSF109998">
    <property type="entry name" value="Triger factor/SurA peptide-binding domain-like"/>
    <property type="match status" value="1"/>
</dbReference>
<protein>
    <recommendedName>
        <fullName evidence="4">Parvulin-like PPIase</fullName>
        <ecNumber evidence="3">5.2.1.8</ecNumber>
    </recommendedName>
    <alternativeName>
        <fullName evidence="6">Peptidyl-prolyl cis-trans isomerase plp</fullName>
    </alternativeName>
    <alternativeName>
        <fullName evidence="7">Rotamase plp</fullName>
    </alternativeName>
</protein>
<dbReference type="Gene3D" id="3.10.50.40">
    <property type="match status" value="1"/>
</dbReference>
<comment type="similarity">
    <text evidence="2">Belongs to the PpiC/parvulin rotamase family.</text>
</comment>
<dbReference type="InterPro" id="IPR050245">
    <property type="entry name" value="PrsA_foldase"/>
</dbReference>
<dbReference type="PROSITE" id="PS01096">
    <property type="entry name" value="PPIC_PPIASE_1"/>
    <property type="match status" value="1"/>
</dbReference>
<organism evidence="11 12">
    <name type="scientific">Actibacterium lipolyticum</name>
    <dbReference type="NCBI Taxonomy" id="1524263"/>
    <lineage>
        <taxon>Bacteria</taxon>
        <taxon>Pseudomonadati</taxon>
        <taxon>Pseudomonadota</taxon>
        <taxon>Alphaproteobacteria</taxon>
        <taxon>Rhodobacterales</taxon>
        <taxon>Roseobacteraceae</taxon>
        <taxon>Actibacterium</taxon>
    </lineage>
</organism>
<dbReference type="Pfam" id="PF00639">
    <property type="entry name" value="Rotamase"/>
    <property type="match status" value="1"/>
</dbReference>
<dbReference type="AlphaFoldDB" id="A0A238KVU1"/>
<reference evidence="12" key="1">
    <citation type="submission" date="2017-05" db="EMBL/GenBank/DDBJ databases">
        <authorList>
            <person name="Rodrigo-Torres L."/>
            <person name="Arahal R. D."/>
            <person name="Lucena T."/>
        </authorList>
    </citation>
    <scope>NUCLEOTIDE SEQUENCE [LARGE SCALE GENOMIC DNA]</scope>
    <source>
        <strain evidence="12">CECT 8621</strain>
    </source>
</reference>
<comment type="catalytic activity">
    <reaction evidence="1">
        <text>[protein]-peptidylproline (omega=180) = [protein]-peptidylproline (omega=0)</text>
        <dbReference type="Rhea" id="RHEA:16237"/>
        <dbReference type="Rhea" id="RHEA-COMP:10747"/>
        <dbReference type="Rhea" id="RHEA-COMP:10748"/>
        <dbReference type="ChEBI" id="CHEBI:83833"/>
        <dbReference type="ChEBI" id="CHEBI:83834"/>
        <dbReference type="EC" id="5.2.1.8"/>
    </reaction>
</comment>
<dbReference type="PANTHER" id="PTHR47245">
    <property type="entry name" value="PEPTIDYLPROLYL ISOMERASE"/>
    <property type="match status" value="1"/>
</dbReference>
<dbReference type="InterPro" id="IPR023058">
    <property type="entry name" value="PPIase_PpiC_CS"/>
</dbReference>
<name>A0A238KVU1_9RHOB</name>
<gene>
    <name evidence="11" type="ORF">COL8621_03279</name>
</gene>
<evidence type="ECO:0000256" key="1">
    <source>
        <dbReference type="ARBA" id="ARBA00000971"/>
    </source>
</evidence>
<dbReference type="InterPro" id="IPR000297">
    <property type="entry name" value="PPIase_PpiC"/>
</dbReference>
<dbReference type="OrthoDB" id="14196at2"/>
<evidence type="ECO:0000256" key="6">
    <source>
        <dbReference type="ARBA" id="ARBA00030642"/>
    </source>
</evidence>
<keyword evidence="8 11" id="KW-0413">Isomerase</keyword>
<dbReference type="RefSeq" id="WP_093968306.1">
    <property type="nucleotide sequence ID" value="NZ_FXYE01000002.1"/>
</dbReference>
<dbReference type="PROSITE" id="PS50198">
    <property type="entry name" value="PPIC_PPIASE_2"/>
    <property type="match status" value="1"/>
</dbReference>
<proteinExistence type="inferred from homology"/>
<keyword evidence="5 8" id="KW-0697">Rotamase</keyword>
<evidence type="ECO:0000256" key="3">
    <source>
        <dbReference type="ARBA" id="ARBA00013194"/>
    </source>
</evidence>
<dbReference type="InterPro" id="IPR027304">
    <property type="entry name" value="Trigger_fact/SurA_dom_sf"/>
</dbReference>
<evidence type="ECO:0000313" key="11">
    <source>
        <dbReference type="EMBL" id="SMX46899.1"/>
    </source>
</evidence>
<feature type="signal peptide" evidence="9">
    <location>
        <begin position="1"/>
        <end position="23"/>
    </location>
</feature>
<feature type="chain" id="PRO_5013189752" description="Parvulin-like PPIase" evidence="9">
    <location>
        <begin position="24"/>
        <end position="281"/>
    </location>
</feature>
<keyword evidence="9" id="KW-0732">Signal</keyword>
<dbReference type="InterPro" id="IPR046357">
    <property type="entry name" value="PPIase_dom_sf"/>
</dbReference>
<dbReference type="GO" id="GO:0003755">
    <property type="term" value="F:peptidyl-prolyl cis-trans isomerase activity"/>
    <property type="evidence" value="ECO:0007669"/>
    <property type="project" value="UniProtKB-KW"/>
</dbReference>
<evidence type="ECO:0000256" key="4">
    <source>
        <dbReference type="ARBA" id="ARBA00018370"/>
    </source>
</evidence>
<keyword evidence="12" id="KW-1185">Reference proteome</keyword>
<dbReference type="SUPFAM" id="SSF54534">
    <property type="entry name" value="FKBP-like"/>
    <property type="match status" value="1"/>
</dbReference>
<feature type="domain" description="PpiC" evidence="10">
    <location>
        <begin position="134"/>
        <end position="223"/>
    </location>
</feature>
<dbReference type="EC" id="5.2.1.8" evidence="3"/>
<evidence type="ECO:0000259" key="10">
    <source>
        <dbReference type="PROSITE" id="PS50198"/>
    </source>
</evidence>
<evidence type="ECO:0000256" key="8">
    <source>
        <dbReference type="PROSITE-ProRule" id="PRU00278"/>
    </source>
</evidence>
<dbReference type="EMBL" id="FXYE01000002">
    <property type="protein sequence ID" value="SMX46899.1"/>
    <property type="molecule type" value="Genomic_DNA"/>
</dbReference>
<evidence type="ECO:0000256" key="5">
    <source>
        <dbReference type="ARBA" id="ARBA00023110"/>
    </source>
</evidence>
<sequence>MSNPMKTVLAAALAFGLAAPAFAQDSTADTVVATVGGQDITLGEMIVMTGQLPPEYQALEDGVLFDAILEQLVRQTAVAQTAEAGLSKASLLALANERRAFIAGVALNEIAEGAVTEEAIAKAYDEKFASVEAEPEFNASHILVETQEEAAAIKAELENGGDFAALAKEKSTGPSGPSGGALGWFSKGMMVKPFEDAVIALETGTVSDPVETQFGWHIILLNEARDKPKPELDAVREQIAGELQQAAVDAAIADITEKANVVRPETAIDPAALRNQELLAD</sequence>
<dbReference type="Proteomes" id="UP000202922">
    <property type="component" value="Unassembled WGS sequence"/>
</dbReference>
<accession>A0A238KVU1</accession>
<evidence type="ECO:0000256" key="7">
    <source>
        <dbReference type="ARBA" id="ARBA00031484"/>
    </source>
</evidence>
<dbReference type="PANTHER" id="PTHR47245:SF2">
    <property type="entry name" value="PEPTIDYL-PROLYL CIS-TRANS ISOMERASE HP_0175-RELATED"/>
    <property type="match status" value="1"/>
</dbReference>